<evidence type="ECO:0000259" key="1">
    <source>
        <dbReference type="Pfam" id="PF00158"/>
    </source>
</evidence>
<accession>A0A853CEK7</accession>
<protein>
    <submittedName>
        <fullName evidence="2">Magnesium chelatase subunit I</fullName>
        <ecNumber evidence="2">6.6.1.1</ecNumber>
    </submittedName>
</protein>
<keyword evidence="3" id="KW-1185">Reference proteome</keyword>
<keyword evidence="2" id="KW-0436">Ligase</keyword>
<name>A0A853CEK7_9ACTN</name>
<dbReference type="RefSeq" id="WP_246323806.1">
    <property type="nucleotide sequence ID" value="NZ_JACBZT010000001.1"/>
</dbReference>
<dbReference type="InterPro" id="IPR002078">
    <property type="entry name" value="Sigma_54_int"/>
</dbReference>
<dbReference type="PANTHER" id="PTHR30267:SF2">
    <property type="entry name" value="PROTEIN PRKA"/>
    <property type="match status" value="1"/>
</dbReference>
<dbReference type="EC" id="6.6.1.1" evidence="2"/>
<feature type="domain" description="Sigma-54 factor interaction" evidence="1">
    <location>
        <begin position="171"/>
        <end position="230"/>
    </location>
</feature>
<evidence type="ECO:0000313" key="3">
    <source>
        <dbReference type="Proteomes" id="UP000541969"/>
    </source>
</evidence>
<evidence type="ECO:0000313" key="2">
    <source>
        <dbReference type="EMBL" id="NYJ06284.1"/>
    </source>
</evidence>
<proteinExistence type="predicted"/>
<reference evidence="2 3" key="1">
    <citation type="submission" date="2020-07" db="EMBL/GenBank/DDBJ databases">
        <title>Sequencing the genomes of 1000 actinobacteria strains.</title>
        <authorList>
            <person name="Klenk H.-P."/>
        </authorList>
    </citation>
    <scope>NUCLEOTIDE SEQUENCE [LARGE SCALE GENOMIC DNA]</scope>
    <source>
        <strain evidence="2 3">DSM 104001</strain>
    </source>
</reference>
<gene>
    <name evidence="2" type="ORF">GGQ55_002562</name>
</gene>
<dbReference type="FunFam" id="3.40.50.300:FF:000841">
    <property type="entry name" value="Magnesium protoporphyrin chelatase"/>
    <property type="match status" value="1"/>
</dbReference>
<dbReference type="Pfam" id="PF00158">
    <property type="entry name" value="Sigma54_activat"/>
    <property type="match status" value="1"/>
</dbReference>
<dbReference type="GO" id="GO:0005524">
    <property type="term" value="F:ATP binding"/>
    <property type="evidence" value="ECO:0007669"/>
    <property type="project" value="InterPro"/>
</dbReference>
<dbReference type="SUPFAM" id="SSF52540">
    <property type="entry name" value="P-loop containing nucleoside triphosphate hydrolases"/>
    <property type="match status" value="1"/>
</dbReference>
<dbReference type="InterPro" id="IPR027417">
    <property type="entry name" value="P-loop_NTPase"/>
</dbReference>
<dbReference type="Proteomes" id="UP000541969">
    <property type="component" value="Unassembled WGS sequence"/>
</dbReference>
<dbReference type="GO" id="GO:0006355">
    <property type="term" value="P:regulation of DNA-templated transcription"/>
    <property type="evidence" value="ECO:0007669"/>
    <property type="project" value="InterPro"/>
</dbReference>
<dbReference type="PANTHER" id="PTHR30267">
    <property type="entry name" value="PROTEIN KINASE PRKA"/>
    <property type="match status" value="1"/>
</dbReference>
<comment type="caution">
    <text evidence="2">The sequence shown here is derived from an EMBL/GenBank/DDBJ whole genome shotgun (WGS) entry which is preliminary data.</text>
</comment>
<sequence length="479" mass="52005">MTDPRTAPAPTTLGELRDSGAVYRTVKAELRANLLARLAAGEDTLPGIVGFEDTVVPEVERALIAGHDLVLLGERGQGKTRLIRTLIGLLDEWTPVLLGSELNEHPLHPVSVWAHRQLTEHGDATPVGWLHRSDRFGEKLATPDTSVGDLIGDVDPIKVAEGRTLGDPETVHYGLVPRTNRGIFSVNELPDLAERIQVALLNVLEERDIQIRGYRVRLPLDLLLVASANPEDYTNRGRIITPLKDRFGAEVRTHYPIELADEIRLLHQEALVAWGTTQLDTPLIPEHLAEIVARFARLVRESSHVDQRSGVSARFAIAGLETIAASAVRRAAISGETRPVARVVDLPAIVPASRGKVEFADAGSDPDDERELEILEHLLRQATAQTFRARCAGLDLTGLQEHFTGGDTVESGELVPAAALLGQLGTIPRLAELLGRLGVPEGEQSAEQAAAAVEFALEGLYLTRRLAKDTDGTRTIYGA</sequence>
<organism evidence="2 3">
    <name type="scientific">Petropleomorpha daqingensis</name>
    <dbReference type="NCBI Taxonomy" id="2026353"/>
    <lineage>
        <taxon>Bacteria</taxon>
        <taxon>Bacillati</taxon>
        <taxon>Actinomycetota</taxon>
        <taxon>Actinomycetes</taxon>
        <taxon>Geodermatophilales</taxon>
        <taxon>Geodermatophilaceae</taxon>
        <taxon>Petropleomorpha</taxon>
    </lineage>
</organism>
<dbReference type="AlphaFoldDB" id="A0A853CEK7"/>
<dbReference type="GO" id="GO:0016851">
    <property type="term" value="F:magnesium chelatase activity"/>
    <property type="evidence" value="ECO:0007669"/>
    <property type="project" value="UniProtKB-EC"/>
</dbReference>
<dbReference type="EMBL" id="JACBZT010000001">
    <property type="protein sequence ID" value="NYJ06284.1"/>
    <property type="molecule type" value="Genomic_DNA"/>
</dbReference>
<dbReference type="GO" id="GO:0004672">
    <property type="term" value="F:protein kinase activity"/>
    <property type="evidence" value="ECO:0007669"/>
    <property type="project" value="TreeGrafter"/>
</dbReference>
<dbReference type="Gene3D" id="3.40.50.300">
    <property type="entry name" value="P-loop containing nucleotide triphosphate hydrolases"/>
    <property type="match status" value="1"/>
</dbReference>